<reference evidence="2 3" key="1">
    <citation type="submission" date="2021-01" db="EMBL/GenBank/DDBJ databases">
        <title>Whole genome shotgun sequence of Actinoplanes couchii NBRC 106145.</title>
        <authorList>
            <person name="Komaki H."/>
            <person name="Tamura T."/>
        </authorList>
    </citation>
    <scope>NUCLEOTIDE SEQUENCE [LARGE SCALE GENOMIC DNA]</scope>
    <source>
        <strain evidence="2 3">NBRC 106145</strain>
    </source>
</reference>
<protein>
    <recommendedName>
        <fullName evidence="1">DUF4132 domain-containing protein</fullName>
    </recommendedName>
</protein>
<dbReference type="RefSeq" id="WP_203801069.1">
    <property type="nucleotide sequence ID" value="NZ_BAAAQE010000099.1"/>
</dbReference>
<dbReference type="EMBL" id="BOMG01000076">
    <property type="protein sequence ID" value="GID57799.1"/>
    <property type="molecule type" value="Genomic_DNA"/>
</dbReference>
<comment type="caution">
    <text evidence="2">The sequence shown here is derived from an EMBL/GenBank/DDBJ whole genome shotgun (WGS) entry which is preliminary data.</text>
</comment>
<gene>
    <name evidence="2" type="ORF">Aco03nite_062030</name>
</gene>
<evidence type="ECO:0000313" key="2">
    <source>
        <dbReference type="EMBL" id="GID57799.1"/>
    </source>
</evidence>
<name>A0ABQ3XH38_9ACTN</name>
<evidence type="ECO:0000259" key="1">
    <source>
        <dbReference type="Pfam" id="PF13569"/>
    </source>
</evidence>
<dbReference type="Proteomes" id="UP000612282">
    <property type="component" value="Unassembled WGS sequence"/>
</dbReference>
<sequence>MGRVADEETLVVPAAWVRERTPRRGSARVTAFVPDPEARTLTRRILPDQRSGGIKGMLESITTPEDVRVAALAWRTGQRDAPPLGAAAIAVLKASGGMGHHEDMVKFADLWISERGLTFAAVAAVEMLSLVVADDTAPPHQVYWSAANRGVRRLRAGESGLVGAPDSPFLILLRVRRALAAASDDEFEQVVAALEPFRAGLPGTRVACSVLVPRADWVEADVAAAVADADAWRANLLIHAAGTAEQAERLAEHTDHWNLLRRPGSVYTLVDGLGAGAAPALLRWYDRDVSPFLGVASERWLLSVLATLPGDDVMRSLVERIGARNVKPALLEAIGRYPARAMRILAEESHSPAVAELLRAHVLGHPDLIEQVRPALSPAAAARIDAITGAAGAVVTAPAEALPGVLADPPWLRRVKAAKPPVITGLVCADEPSVSWRPGEREEWESTRLWRADRGRHDSWATISQRVLQGKERWNELEMFFTEGPEETVRRVLPLWKKPQYLWSATPWLRLTAARFGAEATPVLLTAAQTSPTEYGPLLASFSSPAVAIQMADWLVRLKSARRVALAWLLRHPAEASRALIPAALGKAGTERRQAERTLLTLQSHGHAGPIRDAAAGYGPEAAAAVETLLATDPLQVLPARMPVVPAWAAPALLPPVRLRDGSGALPIEAAGHLVTVLTLSKPGEPYAGLEMVRAAVEPADLAGFGWELFRMWQAAGAVAKENWVLDALGLIGDDETVRRLAPQILTWPGEGGHAKAVTGVNVLAAIGTDVALIHLHRISQRAKFKGLKTAAVAKMDEVADGLGLSSEQLADRLVPDFGLDADGSLLLDYGPRRFVVGFDEQLRPFVAEEGGKRLKTLPKPGVRDDAELAPAAYQRFAALKKDVRTVAADQVCRLEQAMVDGRRWSGAEFRQLFAGHPLLWHIVRRLVWARFDADGTVTGTLRIAEDRTLATVDDEPAELGDDEIVGIAHPLRLGEATVASWSEVFADYEILQPFPQLGRPVFRLPAAETAGARLLRFEGLSVPATKLLGLERRGWKRETPEDGGIQSRIEKTLARDRIMMVQLNPGIAVGDVTYFEDQKLESVFLHDGTGDWWRGGSETPLNTVDEVAISEIIRDLTEVTT</sequence>
<proteinExistence type="predicted"/>
<dbReference type="InterPro" id="IPR025406">
    <property type="entry name" value="DUF4132"/>
</dbReference>
<keyword evidence="3" id="KW-1185">Reference proteome</keyword>
<organism evidence="2 3">
    <name type="scientific">Actinoplanes couchii</name>
    <dbReference type="NCBI Taxonomy" id="403638"/>
    <lineage>
        <taxon>Bacteria</taxon>
        <taxon>Bacillati</taxon>
        <taxon>Actinomycetota</taxon>
        <taxon>Actinomycetes</taxon>
        <taxon>Micromonosporales</taxon>
        <taxon>Micromonosporaceae</taxon>
        <taxon>Actinoplanes</taxon>
    </lineage>
</organism>
<accession>A0ABQ3XH38</accession>
<evidence type="ECO:0000313" key="3">
    <source>
        <dbReference type="Proteomes" id="UP000612282"/>
    </source>
</evidence>
<feature type="domain" description="DUF4132" evidence="1">
    <location>
        <begin position="852"/>
        <end position="1036"/>
    </location>
</feature>
<dbReference type="Pfam" id="PF13569">
    <property type="entry name" value="DUF4132"/>
    <property type="match status" value="1"/>
</dbReference>